<accession>A0A286DZC7</accession>
<name>A0A286DZC7_9ACTN</name>
<evidence type="ECO:0000259" key="1">
    <source>
        <dbReference type="PROSITE" id="PS50943"/>
    </source>
</evidence>
<dbReference type="Gene3D" id="3.30.450.180">
    <property type="match status" value="1"/>
</dbReference>
<dbReference type="PANTHER" id="PTHR35010:SF2">
    <property type="entry name" value="BLL4672 PROTEIN"/>
    <property type="match status" value="1"/>
</dbReference>
<dbReference type="Gene3D" id="1.10.260.40">
    <property type="entry name" value="lambda repressor-like DNA-binding domains"/>
    <property type="match status" value="1"/>
</dbReference>
<evidence type="ECO:0000313" key="3">
    <source>
        <dbReference type="Proteomes" id="UP000219072"/>
    </source>
</evidence>
<keyword evidence="3" id="KW-1185">Reference proteome</keyword>
<dbReference type="GO" id="GO:0003677">
    <property type="term" value="F:DNA binding"/>
    <property type="evidence" value="ECO:0007669"/>
    <property type="project" value="InterPro"/>
</dbReference>
<protein>
    <submittedName>
        <fullName evidence="2">Helix-turn-helix domain-containing protein</fullName>
    </submittedName>
</protein>
<dbReference type="Pfam" id="PF17765">
    <property type="entry name" value="MLTR_LBD"/>
    <property type="match status" value="1"/>
</dbReference>
<sequence>MATETVRDSGRELGAFLRARRGRLAPESVGVDPGPRRRVRGLRREELARLAGISVDYYVRLEQGRANQPSAEVLTALARALRLNAVERAHLDLLARPPRPVTAEPSPAPSPPAGVSAELRRVLDGMPGLPAVVLDERLDLLAWNRLGGVLFGGLDDPDGRDRNQARHLFLDRRAGTAFLDLDERRRESVALLRHAVGRYPGDSRLAALIGELSDGSAEFRRLWADGEVRMCGAGAKRFGHPLVGVLDLDYATLHVPPLDGRLGQQLHVFSADEATPAGAALRRLAEEVNGAPDGVRGLAGDPARR</sequence>
<dbReference type="SUPFAM" id="SSF47413">
    <property type="entry name" value="lambda repressor-like DNA-binding domains"/>
    <property type="match status" value="1"/>
</dbReference>
<gene>
    <name evidence="2" type="ORF">SAMN06297387_113142</name>
</gene>
<dbReference type="Pfam" id="PF13560">
    <property type="entry name" value="HTH_31"/>
    <property type="match status" value="1"/>
</dbReference>
<dbReference type="Proteomes" id="UP000219072">
    <property type="component" value="Unassembled WGS sequence"/>
</dbReference>
<dbReference type="EMBL" id="OCNE01000013">
    <property type="protein sequence ID" value="SOD63983.1"/>
    <property type="molecule type" value="Genomic_DNA"/>
</dbReference>
<evidence type="ECO:0000313" key="2">
    <source>
        <dbReference type="EMBL" id="SOD63983.1"/>
    </source>
</evidence>
<dbReference type="InterPro" id="IPR010982">
    <property type="entry name" value="Lambda_DNA-bd_dom_sf"/>
</dbReference>
<reference evidence="2 3" key="1">
    <citation type="submission" date="2017-09" db="EMBL/GenBank/DDBJ databases">
        <authorList>
            <person name="Ehlers B."/>
            <person name="Leendertz F.H."/>
        </authorList>
    </citation>
    <scope>NUCLEOTIDE SEQUENCE [LARGE SCALE GENOMIC DNA]</scope>
    <source>
        <strain evidence="2 3">CGMCC 4.7095</strain>
    </source>
</reference>
<dbReference type="RefSeq" id="WP_097232418.1">
    <property type="nucleotide sequence ID" value="NZ_OCNE01000013.1"/>
</dbReference>
<dbReference type="PANTHER" id="PTHR35010">
    <property type="entry name" value="BLL4672 PROTEIN-RELATED"/>
    <property type="match status" value="1"/>
</dbReference>
<dbReference type="OrthoDB" id="3542608at2"/>
<dbReference type="PROSITE" id="PS50943">
    <property type="entry name" value="HTH_CROC1"/>
    <property type="match status" value="1"/>
</dbReference>
<dbReference type="InterPro" id="IPR001387">
    <property type="entry name" value="Cro/C1-type_HTH"/>
</dbReference>
<dbReference type="CDD" id="cd00093">
    <property type="entry name" value="HTH_XRE"/>
    <property type="match status" value="1"/>
</dbReference>
<dbReference type="AlphaFoldDB" id="A0A286DZC7"/>
<dbReference type="InterPro" id="IPR041413">
    <property type="entry name" value="MLTR_LBD"/>
</dbReference>
<feature type="domain" description="HTH cro/C1-type" evidence="1">
    <location>
        <begin position="37"/>
        <end position="88"/>
    </location>
</feature>
<proteinExistence type="predicted"/>
<organism evidence="2 3">
    <name type="scientific">Streptomyces zhaozhouensis</name>
    <dbReference type="NCBI Taxonomy" id="1300267"/>
    <lineage>
        <taxon>Bacteria</taxon>
        <taxon>Bacillati</taxon>
        <taxon>Actinomycetota</taxon>
        <taxon>Actinomycetes</taxon>
        <taxon>Kitasatosporales</taxon>
        <taxon>Streptomycetaceae</taxon>
        <taxon>Streptomyces</taxon>
    </lineage>
</organism>
<dbReference type="SMART" id="SM00530">
    <property type="entry name" value="HTH_XRE"/>
    <property type="match status" value="1"/>
</dbReference>